<accession>A0A7J6SUX7</accession>
<name>A0A7J6SUX7_PEROL</name>
<proteinExistence type="predicted"/>
<organism evidence="1 2">
    <name type="scientific">Perkinsus olseni</name>
    <name type="common">Perkinsus atlanticus</name>
    <dbReference type="NCBI Taxonomy" id="32597"/>
    <lineage>
        <taxon>Eukaryota</taxon>
        <taxon>Sar</taxon>
        <taxon>Alveolata</taxon>
        <taxon>Perkinsozoa</taxon>
        <taxon>Perkinsea</taxon>
        <taxon>Perkinsida</taxon>
        <taxon>Perkinsidae</taxon>
        <taxon>Perkinsus</taxon>
    </lineage>
</organism>
<evidence type="ECO:0000313" key="1">
    <source>
        <dbReference type="EMBL" id="KAF4736585.1"/>
    </source>
</evidence>
<dbReference type="AlphaFoldDB" id="A0A7J6SUX7"/>
<comment type="caution">
    <text evidence="1">The sequence shown here is derived from an EMBL/GenBank/DDBJ whole genome shotgun (WGS) entry which is preliminary data.</text>
</comment>
<dbReference type="Proteomes" id="UP000574390">
    <property type="component" value="Unassembled WGS sequence"/>
</dbReference>
<dbReference type="EMBL" id="JABANM010012097">
    <property type="protein sequence ID" value="KAF4736585.1"/>
    <property type="molecule type" value="Genomic_DNA"/>
</dbReference>
<reference evidence="1 2" key="1">
    <citation type="submission" date="2020-04" db="EMBL/GenBank/DDBJ databases">
        <title>Perkinsus olseni comparative genomics.</title>
        <authorList>
            <person name="Bogema D.R."/>
        </authorList>
    </citation>
    <scope>NUCLEOTIDE SEQUENCE [LARGE SCALE GENOMIC DNA]</scope>
    <source>
        <strain evidence="1">ATCC PRA-205</strain>
    </source>
</reference>
<gene>
    <name evidence="1" type="ORF">FOZ62_018369</name>
</gene>
<sequence>MKDDAVGPTPLESSSESLLRSPARLPPVCTVLPLLFMHGSAYYLLLLLPLSAVQLRSAVATLSGSSRAGRVTDYECTAQYKNKNNTYSFSFIKFEGSFLLTTAMKDKSRVNLSPPGILALAKVGETSEALFGRRKSTTTAKSGAAKCIEGIAAYMGLGYLYSTNRGGARVIINNRLLSTSRRSSATEGGNLDAATTSHRLAEELDDAPGAKLPDAPEGIRTAITSLKRSKSGAFDLSNSLYAEDGVRGIYDIVERVITVDPENGISSGTDTACEVVRRFNIVNQQYDYRLIIDRKGRASICLTLRSFRTPSMQSA</sequence>
<protein>
    <submittedName>
        <fullName evidence="1">Uncharacterized protein</fullName>
    </submittedName>
</protein>
<evidence type="ECO:0000313" key="2">
    <source>
        <dbReference type="Proteomes" id="UP000574390"/>
    </source>
</evidence>